<evidence type="ECO:0000256" key="1">
    <source>
        <dbReference type="SAM" id="MobiDB-lite"/>
    </source>
</evidence>
<sequence length="247" mass="27645">MRHPSFDALQEATRDYIAADLDRRHDPGHSEDLAVFLGLLSAYGQLVRFGDIGRWWHGVFSYLASGPPGPRLLLVLFRAGVVRFLGAGTTVEADERQGVFRARSATVPGERIEARALVEARLPDPSPERTRSTLLRTLHADGAGATATGLLTVDPGDGRILDREGHPHPRRFALGPSTTARARRLHPAPHRRPGLPAERRHRARRPHLPSSPRSCDPRPRTPVTRTRRASYPRRMRRVPYPRIRKVP</sequence>
<gene>
    <name evidence="2" type="ORF">FHX80_11563</name>
</gene>
<feature type="compositionally biased region" description="Basic and acidic residues" evidence="1">
    <location>
        <begin position="156"/>
        <end position="167"/>
    </location>
</feature>
<reference evidence="2 3" key="1">
    <citation type="submission" date="2019-06" db="EMBL/GenBank/DDBJ databases">
        <title>Sequencing the genomes of 1000 actinobacteria strains.</title>
        <authorList>
            <person name="Klenk H.-P."/>
        </authorList>
    </citation>
    <scope>NUCLEOTIDE SEQUENCE [LARGE SCALE GENOMIC DNA]</scope>
    <source>
        <strain evidence="2 3">DSM 42059</strain>
    </source>
</reference>
<name>A0A561US14_9ACTN</name>
<feature type="compositionally biased region" description="Basic residues" evidence="1">
    <location>
        <begin position="181"/>
        <end position="207"/>
    </location>
</feature>
<proteinExistence type="predicted"/>
<dbReference type="Proteomes" id="UP000318186">
    <property type="component" value="Unassembled WGS sequence"/>
</dbReference>
<dbReference type="EMBL" id="VIWW01000001">
    <property type="protein sequence ID" value="TWG02162.1"/>
    <property type="molecule type" value="Genomic_DNA"/>
</dbReference>
<evidence type="ECO:0000313" key="3">
    <source>
        <dbReference type="Proteomes" id="UP000318186"/>
    </source>
</evidence>
<feature type="region of interest" description="Disordered" evidence="1">
    <location>
        <begin position="146"/>
        <end position="247"/>
    </location>
</feature>
<comment type="caution">
    <text evidence="2">The sequence shown here is derived from an EMBL/GenBank/DDBJ whole genome shotgun (WGS) entry which is preliminary data.</text>
</comment>
<dbReference type="AlphaFoldDB" id="A0A561US14"/>
<organism evidence="2 3">
    <name type="scientific">Streptomyces brevispora</name>
    <dbReference type="NCBI Taxonomy" id="887462"/>
    <lineage>
        <taxon>Bacteria</taxon>
        <taxon>Bacillati</taxon>
        <taxon>Actinomycetota</taxon>
        <taxon>Actinomycetes</taxon>
        <taxon>Kitasatosporales</taxon>
        <taxon>Streptomycetaceae</taxon>
        <taxon>Streptomyces</taxon>
    </lineage>
</organism>
<accession>A0A561US14</accession>
<protein>
    <submittedName>
        <fullName evidence="2">Uncharacterized protein</fullName>
    </submittedName>
</protein>
<evidence type="ECO:0000313" key="2">
    <source>
        <dbReference type="EMBL" id="TWG02162.1"/>
    </source>
</evidence>
<feature type="compositionally biased region" description="Basic residues" evidence="1">
    <location>
        <begin position="225"/>
        <end position="247"/>
    </location>
</feature>